<dbReference type="AlphaFoldDB" id="A0A381WT91"/>
<feature type="transmembrane region" description="Helical" evidence="1">
    <location>
        <begin position="7"/>
        <end position="28"/>
    </location>
</feature>
<keyword evidence="1" id="KW-1133">Transmembrane helix</keyword>
<evidence type="ECO:0000313" key="2">
    <source>
        <dbReference type="EMBL" id="SVA55704.1"/>
    </source>
</evidence>
<name>A0A381WT91_9ZZZZ</name>
<sequence length="269" mass="31390">MCIITKLYNIFKTLILIIIISGICYQIQHTALLLLNEDSECCPCMQLKMFYVNLDKSACCECPNGFHLSFTFIDFLVETIYDISSIFISILFMSAFVYTFYLIGFFSFRNFTSFLIAVTLFGGLSYNYQNQFDGGYVKLIGTNTMYNLCEMKCNMYDSKKKQYTCSARCLNRYMTKDYLEILNNVHDMNNKLSETYKKTVNEVKLGANSFINNVNDNYKDTYDTVNTKFTDMYSSGEPYYNYVYDTGTTTTSYIKKNTNNLYDYLKNLF</sequence>
<organism evidence="2">
    <name type="scientific">marine metagenome</name>
    <dbReference type="NCBI Taxonomy" id="408172"/>
    <lineage>
        <taxon>unclassified sequences</taxon>
        <taxon>metagenomes</taxon>
        <taxon>ecological metagenomes</taxon>
    </lineage>
</organism>
<reference evidence="2" key="1">
    <citation type="submission" date="2018-05" db="EMBL/GenBank/DDBJ databases">
        <authorList>
            <person name="Lanie J.A."/>
            <person name="Ng W.-L."/>
            <person name="Kazmierczak K.M."/>
            <person name="Andrzejewski T.M."/>
            <person name="Davidsen T.M."/>
            <person name="Wayne K.J."/>
            <person name="Tettelin H."/>
            <person name="Glass J.I."/>
            <person name="Rusch D."/>
            <person name="Podicherti R."/>
            <person name="Tsui H.-C.T."/>
            <person name="Winkler M.E."/>
        </authorList>
    </citation>
    <scope>NUCLEOTIDE SEQUENCE</scope>
</reference>
<keyword evidence="1" id="KW-0472">Membrane</keyword>
<proteinExistence type="predicted"/>
<evidence type="ECO:0000256" key="1">
    <source>
        <dbReference type="SAM" id="Phobius"/>
    </source>
</evidence>
<gene>
    <name evidence="2" type="ORF">METZ01_LOCUS108558</name>
</gene>
<dbReference type="EMBL" id="UINC01012807">
    <property type="protein sequence ID" value="SVA55704.1"/>
    <property type="molecule type" value="Genomic_DNA"/>
</dbReference>
<keyword evidence="1" id="KW-0812">Transmembrane</keyword>
<feature type="transmembrane region" description="Helical" evidence="1">
    <location>
        <begin position="83"/>
        <end position="104"/>
    </location>
</feature>
<accession>A0A381WT91</accession>
<protein>
    <submittedName>
        <fullName evidence="2">Uncharacterized protein</fullName>
    </submittedName>
</protein>